<dbReference type="PANTHER" id="PTHR45339:SF1">
    <property type="entry name" value="HYBRID SIGNAL TRANSDUCTION HISTIDINE KINASE J"/>
    <property type="match status" value="1"/>
</dbReference>
<dbReference type="SMART" id="SM00448">
    <property type="entry name" value="REC"/>
    <property type="match status" value="1"/>
</dbReference>
<dbReference type="Gene3D" id="3.30.565.10">
    <property type="entry name" value="Histidine kinase-like ATPase, C-terminal domain"/>
    <property type="match status" value="1"/>
</dbReference>
<gene>
    <name evidence="23" type="ordered locus">Hbal_0213</name>
</gene>
<sequence length="943" mass="102774">MKTHSAFSYFKSIRFRLSFMIGAIIFMSVLMVSGFSSWREFERQIETKRQYVEGSAQGFAAAISDPFSQNDRAGVVNALRGVRSLSGIEFAQVKDANGRDYFSLGAGASLRGRDGDPKTMSTLQLLKADFLRVETPLLDDGATIGSLHLLTNITSFRKTLINDLSFIAKVMLCITCIGVCVAQFAIGKLIAPIAHLAKLMEQIGESNQFDTRETNAAAFVKREDETAQLARAFTDMMDKIKERDDKLADHRASLERTVEERTHDYRMAKEDAEAANAAKSDFLATMSHEIRTPMNGLLVMAEMLSAANLSMRHRRYAEIISRSGKSLLTIINDILDLSKIESGKLDLETAPFEPDAMVEDIACLFWEKARSNNVEIATYISPNTPQSILGDVTRLNQVVTNLVNNALKFTEKGGVEIRVDGRLNKNGQRVRLRIDVIDTGIGIPADRLDQIFEAFSQADQSTTRKFGGTGLGLAVCKRLMHAMGGDVKVASAEGKGSCFTAIADFPIVETFAMAKSLTEDKPVFVIGYDSQKSSKVSTRIASRGLAKSLYDAGAAVSIKDINLIEWNDLEDKTTVIAPSNLIKKIADPEGRIFNRLNFVCLSDVGDMQADTLVSDGYVVDILPQPTGRRAIADLVSRAVSSNFRGAAALSDNTAEQSHAQFEGVHVLAADDNAVNREVLREALSTLSVTVDFAENGQEALEMVNDKSTKYDIVFMDGSMPVMDGFEATRRIRAGEDARGKEKRLPIVGLTAQVQGLGADHWKDVGMDECLYKPFTIERLVSTLSAFVAASKEGGSRVNVEPDVVELTSGGAAPLFEQSTLDMFEQLSSSSGGNLQEKVWGMFVSTAPASLEELEKLSLEPELDVKMIASTAHAYKSMCLSAGAKRAADHALVLEKTAGSGQKEELVSIIKDMLISSKATIDAMEESLAEHRAIALNREAALSN</sequence>
<dbReference type="SUPFAM" id="SSF47384">
    <property type="entry name" value="Homodimeric domain of signal transducing histidine kinase"/>
    <property type="match status" value="1"/>
</dbReference>
<evidence type="ECO:0000256" key="7">
    <source>
        <dbReference type="ARBA" id="ARBA00022692"/>
    </source>
</evidence>
<dbReference type="FunFam" id="1.10.287.130:FF:000002">
    <property type="entry name" value="Two-component osmosensing histidine kinase"/>
    <property type="match status" value="1"/>
</dbReference>
<evidence type="ECO:0000256" key="2">
    <source>
        <dbReference type="ARBA" id="ARBA00004651"/>
    </source>
</evidence>
<dbReference type="EMBL" id="CP001678">
    <property type="protein sequence ID" value="ACT57915.1"/>
    <property type="molecule type" value="Genomic_DNA"/>
</dbReference>
<dbReference type="SUPFAM" id="SSF55874">
    <property type="entry name" value="ATPase domain of HSP90 chaperone/DNA topoisomerase II/histidine kinase"/>
    <property type="match status" value="1"/>
</dbReference>
<dbReference type="CDD" id="cd00082">
    <property type="entry name" value="HisKA"/>
    <property type="match status" value="1"/>
</dbReference>
<feature type="domain" description="Response regulatory" evidence="20">
    <location>
        <begin position="665"/>
        <end position="787"/>
    </location>
</feature>
<dbReference type="Pfam" id="PF00672">
    <property type="entry name" value="HAMP"/>
    <property type="match status" value="1"/>
</dbReference>
<dbReference type="InterPro" id="IPR005467">
    <property type="entry name" value="His_kinase_dom"/>
</dbReference>
<dbReference type="SMART" id="SM00387">
    <property type="entry name" value="HATPase_c"/>
    <property type="match status" value="1"/>
</dbReference>
<comment type="subunit">
    <text evidence="14">At low DSF concentrations, interacts with RpfF.</text>
</comment>
<evidence type="ECO:0000256" key="8">
    <source>
        <dbReference type="ARBA" id="ARBA00022741"/>
    </source>
</evidence>
<evidence type="ECO:0000259" key="21">
    <source>
        <dbReference type="PROSITE" id="PS50885"/>
    </source>
</evidence>
<dbReference type="InterPro" id="IPR008207">
    <property type="entry name" value="Sig_transdc_His_kin_Hpt_dom"/>
</dbReference>
<dbReference type="Pfam" id="PF00072">
    <property type="entry name" value="Response_reg"/>
    <property type="match status" value="1"/>
</dbReference>
<evidence type="ECO:0000256" key="16">
    <source>
        <dbReference type="PROSITE-ProRule" id="PRU00110"/>
    </source>
</evidence>
<evidence type="ECO:0000256" key="18">
    <source>
        <dbReference type="SAM" id="Phobius"/>
    </source>
</evidence>
<keyword evidence="8" id="KW-0547">Nucleotide-binding</keyword>
<evidence type="ECO:0000256" key="6">
    <source>
        <dbReference type="ARBA" id="ARBA00022679"/>
    </source>
</evidence>
<dbReference type="SUPFAM" id="SSF47226">
    <property type="entry name" value="Histidine-containing phosphotransfer domain, HPT domain"/>
    <property type="match status" value="1"/>
</dbReference>
<keyword evidence="9 23" id="KW-0418">Kinase</keyword>
<comment type="catalytic activity">
    <reaction evidence="1">
        <text>ATP + protein L-histidine = ADP + protein N-phospho-L-histidine.</text>
        <dbReference type="EC" id="2.7.13.3"/>
    </reaction>
</comment>
<dbReference type="CDD" id="cd17546">
    <property type="entry name" value="REC_hyHK_CKI1_RcsC-like"/>
    <property type="match status" value="1"/>
</dbReference>
<dbReference type="PRINTS" id="PR00344">
    <property type="entry name" value="BCTRLSENSOR"/>
</dbReference>
<evidence type="ECO:0000313" key="24">
    <source>
        <dbReference type="Proteomes" id="UP000002745"/>
    </source>
</evidence>
<keyword evidence="10" id="KW-0067">ATP-binding</keyword>
<dbReference type="Gene3D" id="1.20.120.160">
    <property type="entry name" value="HPT domain"/>
    <property type="match status" value="1"/>
</dbReference>
<evidence type="ECO:0000256" key="1">
    <source>
        <dbReference type="ARBA" id="ARBA00000085"/>
    </source>
</evidence>
<dbReference type="InterPro" id="IPR011006">
    <property type="entry name" value="CheY-like_superfamily"/>
</dbReference>
<dbReference type="PROSITE" id="PS50885">
    <property type="entry name" value="HAMP"/>
    <property type="match status" value="1"/>
</dbReference>
<dbReference type="InterPro" id="IPR036097">
    <property type="entry name" value="HisK_dim/P_sf"/>
</dbReference>
<dbReference type="Pfam" id="PF01627">
    <property type="entry name" value="Hpt"/>
    <property type="match status" value="1"/>
</dbReference>
<dbReference type="Pfam" id="PF02518">
    <property type="entry name" value="HATPase_c"/>
    <property type="match status" value="1"/>
</dbReference>
<dbReference type="CDD" id="cd16922">
    <property type="entry name" value="HATPase_EvgS-ArcB-TorS-like"/>
    <property type="match status" value="1"/>
</dbReference>
<evidence type="ECO:0000256" key="11">
    <source>
        <dbReference type="ARBA" id="ARBA00022989"/>
    </source>
</evidence>
<evidence type="ECO:0000256" key="4">
    <source>
        <dbReference type="ARBA" id="ARBA00022475"/>
    </source>
</evidence>
<reference evidence="24" key="1">
    <citation type="journal article" date="2011" name="J. Bacteriol.">
        <title>Genome sequences of eight morphologically diverse alphaproteobacteria.</title>
        <authorList>
            <consortium name="US DOE Joint Genome Institute"/>
            <person name="Brown P.J."/>
            <person name="Kysela D.T."/>
            <person name="Buechlein A."/>
            <person name="Hemmerich C."/>
            <person name="Brun Y.V."/>
        </authorList>
    </citation>
    <scope>NUCLEOTIDE SEQUENCE [LARGE SCALE GENOMIC DNA]</scope>
    <source>
        <strain evidence="24">ATCC 49814 / DSM 5838 / IFAM 1418</strain>
    </source>
</reference>
<feature type="modified residue" description="Phosphohistidine" evidence="16">
    <location>
        <position position="872"/>
    </location>
</feature>
<evidence type="ECO:0000256" key="15">
    <source>
        <dbReference type="ARBA" id="ARBA00068150"/>
    </source>
</evidence>
<organism evidence="23 24">
    <name type="scientific">Hirschia baltica (strain ATCC 49814 / DSM 5838 / IFAM 1418)</name>
    <dbReference type="NCBI Taxonomy" id="582402"/>
    <lineage>
        <taxon>Bacteria</taxon>
        <taxon>Pseudomonadati</taxon>
        <taxon>Pseudomonadota</taxon>
        <taxon>Alphaproteobacteria</taxon>
        <taxon>Hyphomonadales</taxon>
        <taxon>Hyphomonadaceae</taxon>
        <taxon>Hirschia</taxon>
    </lineage>
</organism>
<dbReference type="FunFam" id="3.30.565.10:FF:000010">
    <property type="entry name" value="Sensor histidine kinase RcsC"/>
    <property type="match status" value="1"/>
</dbReference>
<keyword evidence="4" id="KW-1003">Cell membrane</keyword>
<evidence type="ECO:0000259" key="19">
    <source>
        <dbReference type="PROSITE" id="PS50109"/>
    </source>
</evidence>
<evidence type="ECO:0000256" key="13">
    <source>
        <dbReference type="ARBA" id="ARBA00023136"/>
    </source>
</evidence>
<feature type="domain" description="HAMP" evidence="21">
    <location>
        <begin position="187"/>
        <end position="245"/>
    </location>
</feature>
<feature type="transmembrane region" description="Helical" evidence="18">
    <location>
        <begin position="17"/>
        <end position="38"/>
    </location>
</feature>
<dbReference type="HOGENOM" id="CLU_000445_104_15_5"/>
<evidence type="ECO:0000256" key="14">
    <source>
        <dbReference type="ARBA" id="ARBA00064003"/>
    </source>
</evidence>
<evidence type="ECO:0000256" key="12">
    <source>
        <dbReference type="ARBA" id="ARBA00023012"/>
    </source>
</evidence>
<evidence type="ECO:0000259" key="20">
    <source>
        <dbReference type="PROSITE" id="PS50110"/>
    </source>
</evidence>
<keyword evidence="6" id="KW-0808">Transferase</keyword>
<dbReference type="CDD" id="cd06225">
    <property type="entry name" value="HAMP"/>
    <property type="match status" value="1"/>
</dbReference>
<evidence type="ECO:0000256" key="9">
    <source>
        <dbReference type="ARBA" id="ARBA00022777"/>
    </source>
</evidence>
<dbReference type="eggNOG" id="COG0784">
    <property type="taxonomic scope" value="Bacteria"/>
</dbReference>
<comment type="subcellular location">
    <subcellularLocation>
        <location evidence="2">Cell membrane</location>
        <topology evidence="2">Multi-pass membrane protein</topology>
    </subcellularLocation>
</comment>
<keyword evidence="7 18" id="KW-0812">Transmembrane</keyword>
<dbReference type="GO" id="GO:0005886">
    <property type="term" value="C:plasma membrane"/>
    <property type="evidence" value="ECO:0007669"/>
    <property type="project" value="UniProtKB-SubCell"/>
</dbReference>
<feature type="transmembrane region" description="Helical" evidence="18">
    <location>
        <begin position="166"/>
        <end position="186"/>
    </location>
</feature>
<dbReference type="InterPro" id="IPR003660">
    <property type="entry name" value="HAMP_dom"/>
</dbReference>
<dbReference type="Gene3D" id="3.40.50.2300">
    <property type="match status" value="1"/>
</dbReference>
<evidence type="ECO:0000256" key="5">
    <source>
        <dbReference type="ARBA" id="ARBA00022553"/>
    </source>
</evidence>
<keyword evidence="5 17" id="KW-0597">Phosphoprotein</keyword>
<evidence type="ECO:0000256" key="17">
    <source>
        <dbReference type="PROSITE-ProRule" id="PRU00169"/>
    </source>
</evidence>
<dbReference type="SMART" id="SM00304">
    <property type="entry name" value="HAMP"/>
    <property type="match status" value="1"/>
</dbReference>
<dbReference type="PROSITE" id="PS50894">
    <property type="entry name" value="HPT"/>
    <property type="match status" value="1"/>
</dbReference>
<keyword evidence="12" id="KW-0902">Two-component regulatory system</keyword>
<evidence type="ECO:0000256" key="10">
    <source>
        <dbReference type="ARBA" id="ARBA00022840"/>
    </source>
</evidence>
<dbReference type="InterPro" id="IPR004358">
    <property type="entry name" value="Sig_transdc_His_kin-like_C"/>
</dbReference>
<evidence type="ECO:0000256" key="3">
    <source>
        <dbReference type="ARBA" id="ARBA00012438"/>
    </source>
</evidence>
<protein>
    <recommendedName>
        <fullName evidence="15">Sensory/regulatory protein RpfC</fullName>
        <ecNumber evidence="3">2.7.13.3</ecNumber>
    </recommendedName>
</protein>
<proteinExistence type="predicted"/>
<accession>C6XLK9</accession>
<dbReference type="GO" id="GO:0005524">
    <property type="term" value="F:ATP binding"/>
    <property type="evidence" value="ECO:0007669"/>
    <property type="project" value="UniProtKB-KW"/>
</dbReference>
<dbReference type="InterPro" id="IPR036641">
    <property type="entry name" value="HPT_dom_sf"/>
</dbReference>
<keyword evidence="13 18" id="KW-0472">Membrane</keyword>
<dbReference type="Proteomes" id="UP000002745">
    <property type="component" value="Chromosome"/>
</dbReference>
<name>C6XLK9_HIRBI</name>
<feature type="modified residue" description="4-aspartylphosphate" evidence="17">
    <location>
        <position position="716"/>
    </location>
</feature>
<dbReference type="GO" id="GO:0000155">
    <property type="term" value="F:phosphorelay sensor kinase activity"/>
    <property type="evidence" value="ECO:0007669"/>
    <property type="project" value="InterPro"/>
</dbReference>
<dbReference type="Pfam" id="PF00512">
    <property type="entry name" value="HisKA"/>
    <property type="match status" value="1"/>
</dbReference>
<dbReference type="InterPro" id="IPR003661">
    <property type="entry name" value="HisK_dim/P_dom"/>
</dbReference>
<dbReference type="EC" id="2.7.13.3" evidence="3"/>
<evidence type="ECO:0000259" key="22">
    <source>
        <dbReference type="PROSITE" id="PS50894"/>
    </source>
</evidence>
<evidence type="ECO:0000313" key="23">
    <source>
        <dbReference type="EMBL" id="ACT57915.1"/>
    </source>
</evidence>
<dbReference type="KEGG" id="hba:Hbal_0213"/>
<dbReference type="InterPro" id="IPR036890">
    <property type="entry name" value="HATPase_C_sf"/>
</dbReference>
<dbReference type="InterPro" id="IPR003594">
    <property type="entry name" value="HATPase_dom"/>
</dbReference>
<dbReference type="PROSITE" id="PS50109">
    <property type="entry name" value="HIS_KIN"/>
    <property type="match status" value="1"/>
</dbReference>
<dbReference type="PANTHER" id="PTHR45339">
    <property type="entry name" value="HYBRID SIGNAL TRANSDUCTION HISTIDINE KINASE J"/>
    <property type="match status" value="1"/>
</dbReference>
<dbReference type="eggNOG" id="COG2205">
    <property type="taxonomic scope" value="Bacteria"/>
</dbReference>
<dbReference type="SUPFAM" id="SSF52172">
    <property type="entry name" value="CheY-like"/>
    <property type="match status" value="1"/>
</dbReference>
<dbReference type="Gene3D" id="6.10.340.10">
    <property type="match status" value="1"/>
</dbReference>
<feature type="domain" description="HPt" evidence="22">
    <location>
        <begin position="831"/>
        <end position="930"/>
    </location>
</feature>
<dbReference type="AlphaFoldDB" id="C6XLK9"/>
<keyword evidence="11 18" id="KW-1133">Transmembrane helix</keyword>
<feature type="domain" description="Histidine kinase" evidence="19">
    <location>
        <begin position="285"/>
        <end position="507"/>
    </location>
</feature>
<keyword evidence="24" id="KW-1185">Reference proteome</keyword>
<dbReference type="PROSITE" id="PS50110">
    <property type="entry name" value="RESPONSE_REGULATORY"/>
    <property type="match status" value="1"/>
</dbReference>
<dbReference type="Gene3D" id="1.10.287.130">
    <property type="match status" value="1"/>
</dbReference>
<dbReference type="SMART" id="SM00388">
    <property type="entry name" value="HisKA"/>
    <property type="match status" value="1"/>
</dbReference>
<dbReference type="InterPro" id="IPR001789">
    <property type="entry name" value="Sig_transdc_resp-reg_receiver"/>
</dbReference>
<dbReference type="STRING" id="582402.Hbal_0213"/>